<evidence type="ECO:0000313" key="1">
    <source>
        <dbReference type="EMBL" id="CAL1590140.1"/>
    </source>
</evidence>
<proteinExistence type="predicted"/>
<evidence type="ECO:0000313" key="2">
    <source>
        <dbReference type="Proteomes" id="UP001497482"/>
    </source>
</evidence>
<keyword evidence="2" id="KW-1185">Reference proteome</keyword>
<dbReference type="EMBL" id="OZ035841">
    <property type="protein sequence ID" value="CAL1590140.1"/>
    <property type="molecule type" value="Genomic_DNA"/>
</dbReference>
<organism evidence="1 2">
    <name type="scientific">Knipowitschia caucasica</name>
    <name type="common">Caucasian dwarf goby</name>
    <name type="synonym">Pomatoschistus caucasicus</name>
    <dbReference type="NCBI Taxonomy" id="637954"/>
    <lineage>
        <taxon>Eukaryota</taxon>
        <taxon>Metazoa</taxon>
        <taxon>Chordata</taxon>
        <taxon>Craniata</taxon>
        <taxon>Vertebrata</taxon>
        <taxon>Euteleostomi</taxon>
        <taxon>Actinopterygii</taxon>
        <taxon>Neopterygii</taxon>
        <taxon>Teleostei</taxon>
        <taxon>Neoteleostei</taxon>
        <taxon>Acanthomorphata</taxon>
        <taxon>Gobiaria</taxon>
        <taxon>Gobiiformes</taxon>
        <taxon>Gobioidei</taxon>
        <taxon>Gobiidae</taxon>
        <taxon>Gobiinae</taxon>
        <taxon>Knipowitschia</taxon>
    </lineage>
</organism>
<accession>A0AAV2KMF1</accession>
<protein>
    <submittedName>
        <fullName evidence="1">Uncharacterized protein</fullName>
    </submittedName>
</protein>
<sequence>MRNLRLFLTFSRDTVRSSSSADVHSQPPVISVIPVRSARIPRCSPVYGSVPTQTRAEEAQRICAPLQKT</sequence>
<dbReference type="Proteomes" id="UP001497482">
    <property type="component" value="Chromosome 19"/>
</dbReference>
<reference evidence="1 2" key="1">
    <citation type="submission" date="2024-04" db="EMBL/GenBank/DDBJ databases">
        <authorList>
            <person name="Waldvogel A.-M."/>
            <person name="Schoenle A."/>
        </authorList>
    </citation>
    <scope>NUCLEOTIDE SEQUENCE [LARGE SCALE GENOMIC DNA]</scope>
</reference>
<dbReference type="AlphaFoldDB" id="A0AAV2KMF1"/>
<gene>
    <name evidence="1" type="ORF">KC01_LOCUS19693</name>
</gene>
<name>A0AAV2KMF1_KNICA</name>